<proteinExistence type="inferred from homology"/>
<organism evidence="3 4">
    <name type="scientific">Natrinema salifodinae</name>
    <dbReference type="NCBI Taxonomy" id="1202768"/>
    <lineage>
        <taxon>Archaea</taxon>
        <taxon>Methanobacteriati</taxon>
        <taxon>Methanobacteriota</taxon>
        <taxon>Stenosarchaea group</taxon>
        <taxon>Halobacteria</taxon>
        <taxon>Halobacteriales</taxon>
        <taxon>Natrialbaceae</taxon>
        <taxon>Natrinema</taxon>
    </lineage>
</organism>
<protein>
    <submittedName>
        <fullName evidence="3">Universal stress protein family protein</fullName>
    </submittedName>
</protein>
<dbReference type="PANTHER" id="PTHR46268:SF6">
    <property type="entry name" value="UNIVERSAL STRESS PROTEIN UP12"/>
    <property type="match status" value="1"/>
</dbReference>
<evidence type="ECO:0000256" key="1">
    <source>
        <dbReference type="ARBA" id="ARBA00008791"/>
    </source>
</evidence>
<evidence type="ECO:0000313" key="3">
    <source>
        <dbReference type="EMBL" id="SEV80222.1"/>
    </source>
</evidence>
<dbReference type="Gene3D" id="3.40.50.620">
    <property type="entry name" value="HUPs"/>
    <property type="match status" value="1"/>
</dbReference>
<dbReference type="InterPro" id="IPR006016">
    <property type="entry name" value="UspA"/>
</dbReference>
<name>A0A1I0LXL6_9EURY</name>
<dbReference type="AlphaFoldDB" id="A0A1I0LXL6"/>
<dbReference type="EMBL" id="FOIS01000001">
    <property type="protein sequence ID" value="SEV80222.1"/>
    <property type="molecule type" value="Genomic_DNA"/>
</dbReference>
<dbReference type="PANTHER" id="PTHR46268">
    <property type="entry name" value="STRESS RESPONSE PROTEIN NHAX"/>
    <property type="match status" value="1"/>
</dbReference>
<dbReference type="OrthoDB" id="281037at2157"/>
<reference evidence="4" key="1">
    <citation type="submission" date="2016-10" db="EMBL/GenBank/DDBJ databases">
        <authorList>
            <person name="Varghese N."/>
        </authorList>
    </citation>
    <scope>NUCLEOTIDE SEQUENCE [LARGE SCALE GENOMIC DNA]</scope>
    <source>
        <strain evidence="4">CGMCC 1.12284</strain>
    </source>
</reference>
<dbReference type="Pfam" id="PF00582">
    <property type="entry name" value="Usp"/>
    <property type="match status" value="1"/>
</dbReference>
<dbReference type="Proteomes" id="UP000183275">
    <property type="component" value="Unassembled WGS sequence"/>
</dbReference>
<evidence type="ECO:0000259" key="2">
    <source>
        <dbReference type="Pfam" id="PF00582"/>
    </source>
</evidence>
<keyword evidence="4" id="KW-1185">Reference proteome</keyword>
<dbReference type="STRING" id="1202768.SAMN05216285_0085"/>
<dbReference type="InterPro" id="IPR014729">
    <property type="entry name" value="Rossmann-like_a/b/a_fold"/>
</dbReference>
<dbReference type="CDD" id="cd00293">
    <property type="entry name" value="USP-like"/>
    <property type="match status" value="1"/>
</dbReference>
<sequence length="131" mass="14117">MKTILLCADTNVDQVSDQVESITNLPFDRDRTRILVYHVFRADDGGVAAANLKSVQHATDALEADGFEVEVVQSSGDAVRNIIETADDVDADAISIAGRKRSPTGKALFGSVAQRVTLRSERPVLFATANE</sequence>
<evidence type="ECO:0000313" key="4">
    <source>
        <dbReference type="Proteomes" id="UP000183275"/>
    </source>
</evidence>
<comment type="similarity">
    <text evidence="1">Belongs to the universal stress protein A family.</text>
</comment>
<accession>A0A1I0LXL6</accession>
<dbReference type="SUPFAM" id="SSF52402">
    <property type="entry name" value="Adenine nucleotide alpha hydrolases-like"/>
    <property type="match status" value="1"/>
</dbReference>
<feature type="domain" description="UspA" evidence="2">
    <location>
        <begin position="53"/>
        <end position="125"/>
    </location>
</feature>
<gene>
    <name evidence="3" type="ORF">SAMN05216285_0085</name>
</gene>
<dbReference type="RefSeq" id="WP_049990252.1">
    <property type="nucleotide sequence ID" value="NZ_FOIS01000001.1"/>
</dbReference>
<dbReference type="eggNOG" id="arCOG03050">
    <property type="taxonomic scope" value="Archaea"/>
</dbReference>